<evidence type="ECO:0000259" key="1">
    <source>
        <dbReference type="PROSITE" id="PS50042"/>
    </source>
</evidence>
<dbReference type="EMBL" id="BAABJX010000042">
    <property type="protein sequence ID" value="GAA4840669.1"/>
    <property type="molecule type" value="Genomic_DNA"/>
</dbReference>
<organism evidence="2 3">
    <name type="scientific">Algivirga pacifica</name>
    <dbReference type="NCBI Taxonomy" id="1162670"/>
    <lineage>
        <taxon>Bacteria</taxon>
        <taxon>Pseudomonadati</taxon>
        <taxon>Bacteroidota</taxon>
        <taxon>Cytophagia</taxon>
        <taxon>Cytophagales</taxon>
        <taxon>Flammeovirgaceae</taxon>
        <taxon>Algivirga</taxon>
    </lineage>
</organism>
<keyword evidence="3" id="KW-1185">Reference proteome</keyword>
<dbReference type="Proteomes" id="UP001500298">
    <property type="component" value="Unassembled WGS sequence"/>
</dbReference>
<dbReference type="PROSITE" id="PS50042">
    <property type="entry name" value="CNMP_BINDING_3"/>
    <property type="match status" value="1"/>
</dbReference>
<comment type="caution">
    <text evidence="2">The sequence shown here is derived from an EMBL/GenBank/DDBJ whole genome shotgun (WGS) entry which is preliminary data.</text>
</comment>
<dbReference type="Gene3D" id="2.60.120.10">
    <property type="entry name" value="Jelly Rolls"/>
    <property type="match status" value="1"/>
</dbReference>
<gene>
    <name evidence="2" type="ORF">GCM10023331_27100</name>
</gene>
<protein>
    <submittedName>
        <fullName evidence="2">Crp/Fnr family transcriptional regulator</fullName>
    </submittedName>
</protein>
<dbReference type="RefSeq" id="WP_345372668.1">
    <property type="nucleotide sequence ID" value="NZ_BAABJX010000042.1"/>
</dbReference>
<feature type="domain" description="Cyclic nucleotide-binding" evidence="1">
    <location>
        <begin position="11"/>
        <end position="114"/>
    </location>
</feature>
<reference evidence="3" key="1">
    <citation type="journal article" date="2019" name="Int. J. Syst. Evol. Microbiol.">
        <title>The Global Catalogue of Microorganisms (GCM) 10K type strain sequencing project: providing services to taxonomists for standard genome sequencing and annotation.</title>
        <authorList>
            <consortium name="The Broad Institute Genomics Platform"/>
            <consortium name="The Broad Institute Genome Sequencing Center for Infectious Disease"/>
            <person name="Wu L."/>
            <person name="Ma J."/>
        </authorList>
    </citation>
    <scope>NUCLEOTIDE SEQUENCE [LARGE SCALE GENOMIC DNA]</scope>
    <source>
        <strain evidence="3">JCM 18326</strain>
    </source>
</reference>
<evidence type="ECO:0000313" key="2">
    <source>
        <dbReference type="EMBL" id="GAA4840669.1"/>
    </source>
</evidence>
<dbReference type="SUPFAM" id="SSF51206">
    <property type="entry name" value="cAMP-binding domain-like"/>
    <property type="match status" value="1"/>
</dbReference>
<dbReference type="InterPro" id="IPR000595">
    <property type="entry name" value="cNMP-bd_dom"/>
</dbReference>
<dbReference type="CDD" id="cd00038">
    <property type="entry name" value="CAP_ED"/>
    <property type="match status" value="1"/>
</dbReference>
<name>A0ABP9DJ28_9BACT</name>
<dbReference type="Pfam" id="PF00027">
    <property type="entry name" value="cNMP_binding"/>
    <property type="match status" value="1"/>
</dbReference>
<proteinExistence type="predicted"/>
<dbReference type="InterPro" id="IPR018490">
    <property type="entry name" value="cNMP-bd_dom_sf"/>
</dbReference>
<evidence type="ECO:0000313" key="3">
    <source>
        <dbReference type="Proteomes" id="UP001500298"/>
    </source>
</evidence>
<dbReference type="InterPro" id="IPR014710">
    <property type="entry name" value="RmlC-like_jellyroll"/>
</dbReference>
<accession>A0ABP9DJ28</accession>
<sequence>MHSELFFALNQFATLSPEDEKFIAESFTFRTLEKGDFFLREGTVCKYVGFLKKGLVRYFVLKNEEESTFEFTKEGEFISDYSSFNRQTKSVQNIEAIEDCELLVVDYEKLQTIFNTIPNGNYIGRHIIEHRFDIMVNQLLAVYMQNSEQRYQKFIAEYADLTQRIPQYLIASYVGVQPPSLSRIRKRLSR</sequence>